<dbReference type="Proteomes" id="UP000199650">
    <property type="component" value="Unassembled WGS sequence"/>
</dbReference>
<dbReference type="STRING" id="1173584.SAMN05444851_2196"/>
<dbReference type="InterPro" id="IPR001345">
    <property type="entry name" value="PG/BPGM_mutase_AS"/>
</dbReference>
<dbReference type="PIRSF" id="PIRSF000709">
    <property type="entry name" value="6PFK_2-Ptase"/>
    <property type="match status" value="1"/>
</dbReference>
<dbReference type="RefSeq" id="WP_091430582.1">
    <property type="nucleotide sequence ID" value="NZ_FOJB01000001.1"/>
</dbReference>
<gene>
    <name evidence="3" type="ORF">SAMN05444851_2196</name>
</gene>
<dbReference type="Pfam" id="PF00300">
    <property type="entry name" value="His_Phos_1"/>
    <property type="match status" value="1"/>
</dbReference>
<proteinExistence type="predicted"/>
<feature type="binding site" evidence="2">
    <location>
        <position position="66"/>
    </location>
    <ligand>
        <name>substrate</name>
    </ligand>
</feature>
<dbReference type="InterPro" id="IPR029033">
    <property type="entry name" value="His_PPase_superfam"/>
</dbReference>
<name>A0A1I0Q436_9RHOB</name>
<dbReference type="InterPro" id="IPR050275">
    <property type="entry name" value="PGM_Phosphatase"/>
</dbReference>
<organism evidence="3 4">
    <name type="scientific">Aliiroseovarius sediminilitoris</name>
    <dbReference type="NCBI Taxonomy" id="1173584"/>
    <lineage>
        <taxon>Bacteria</taxon>
        <taxon>Pseudomonadati</taxon>
        <taxon>Pseudomonadota</taxon>
        <taxon>Alphaproteobacteria</taxon>
        <taxon>Rhodobacterales</taxon>
        <taxon>Paracoccaceae</taxon>
        <taxon>Aliiroseovarius</taxon>
    </lineage>
</organism>
<dbReference type="SUPFAM" id="SSF53254">
    <property type="entry name" value="Phosphoglycerate mutase-like"/>
    <property type="match status" value="1"/>
</dbReference>
<reference evidence="3 4" key="1">
    <citation type="submission" date="2016-10" db="EMBL/GenBank/DDBJ databases">
        <authorList>
            <person name="de Groot N.N."/>
        </authorList>
    </citation>
    <scope>NUCLEOTIDE SEQUENCE [LARGE SCALE GENOMIC DNA]</scope>
    <source>
        <strain evidence="3 4">DSM 29439</strain>
    </source>
</reference>
<dbReference type="InterPro" id="IPR013078">
    <property type="entry name" value="His_Pase_superF_clade-1"/>
</dbReference>
<evidence type="ECO:0000256" key="2">
    <source>
        <dbReference type="PIRSR" id="PIRSR613078-2"/>
    </source>
</evidence>
<accession>A0A1I0Q436</accession>
<dbReference type="AlphaFoldDB" id="A0A1I0Q436"/>
<protein>
    <submittedName>
        <fullName evidence="3">Probable phosphoglycerate mutase</fullName>
    </submittedName>
</protein>
<evidence type="ECO:0000313" key="3">
    <source>
        <dbReference type="EMBL" id="SEW21544.1"/>
    </source>
</evidence>
<dbReference type="EMBL" id="FOJB01000001">
    <property type="protein sequence ID" value="SEW21544.1"/>
    <property type="molecule type" value="Genomic_DNA"/>
</dbReference>
<dbReference type="PANTHER" id="PTHR48100">
    <property type="entry name" value="BROAD-SPECIFICITY PHOSPHATASE YOR283W-RELATED"/>
    <property type="match status" value="1"/>
</dbReference>
<dbReference type="GO" id="GO:0016791">
    <property type="term" value="F:phosphatase activity"/>
    <property type="evidence" value="ECO:0007669"/>
    <property type="project" value="TreeGrafter"/>
</dbReference>
<sequence>MTKLYPEIFVIRHGQTEWNLARRQQGRLDSPLTELGCQQARDMGEMLQRVVGEREDIKAFSSPQGRALQTAALSLAPFGWPVTEDARLCEVAFGAWEGLTQARIKAGWPALAAMSEEDPINWHFRSPGGERYRDLELRADAFLGDLAGPAVIFTHGILSRVLRTRWMGLTADDMLDLPGGQGIIFHLSPRHGHRTIEK</sequence>
<evidence type="ECO:0000256" key="1">
    <source>
        <dbReference type="PIRSR" id="PIRSR613078-1"/>
    </source>
</evidence>
<keyword evidence="4" id="KW-1185">Reference proteome</keyword>
<dbReference type="SMART" id="SM00855">
    <property type="entry name" value="PGAM"/>
    <property type="match status" value="1"/>
</dbReference>
<feature type="active site" description="Tele-phosphohistidine intermediate" evidence="1">
    <location>
        <position position="13"/>
    </location>
</feature>
<dbReference type="OrthoDB" id="9781415at2"/>
<feature type="active site" description="Proton donor/acceptor" evidence="1">
    <location>
        <position position="90"/>
    </location>
</feature>
<dbReference type="CDD" id="cd07067">
    <property type="entry name" value="HP_PGM_like"/>
    <property type="match status" value="1"/>
</dbReference>
<dbReference type="PROSITE" id="PS00175">
    <property type="entry name" value="PG_MUTASE"/>
    <property type="match status" value="1"/>
</dbReference>
<dbReference type="Gene3D" id="3.40.50.1240">
    <property type="entry name" value="Phosphoglycerate mutase-like"/>
    <property type="match status" value="1"/>
</dbReference>
<feature type="binding site" evidence="2">
    <location>
        <begin position="12"/>
        <end position="19"/>
    </location>
    <ligand>
        <name>substrate</name>
    </ligand>
</feature>
<evidence type="ECO:0000313" key="4">
    <source>
        <dbReference type="Proteomes" id="UP000199650"/>
    </source>
</evidence>